<dbReference type="Pfam" id="PF00557">
    <property type="entry name" value="Peptidase_M24"/>
    <property type="match status" value="1"/>
</dbReference>
<evidence type="ECO:0000313" key="7">
    <source>
        <dbReference type="EMBL" id="QTC89243.1"/>
    </source>
</evidence>
<evidence type="ECO:0000259" key="5">
    <source>
        <dbReference type="Pfam" id="PF00557"/>
    </source>
</evidence>
<keyword evidence="2" id="KW-0479">Metal-binding</keyword>
<dbReference type="InterPro" id="IPR001131">
    <property type="entry name" value="Peptidase_M24B_aminopep-P_CS"/>
</dbReference>
<keyword evidence="3" id="KW-0378">Hydrolase</keyword>
<dbReference type="SUPFAM" id="SSF53092">
    <property type="entry name" value="Creatinase/prolidase N-terminal domain"/>
    <property type="match status" value="1"/>
</dbReference>
<keyword evidence="1" id="KW-0645">Protease</keyword>
<dbReference type="InterPro" id="IPR001714">
    <property type="entry name" value="Pept_M24_MAP"/>
</dbReference>
<dbReference type="PANTHER" id="PTHR46112">
    <property type="entry name" value="AMINOPEPTIDASE"/>
    <property type="match status" value="1"/>
</dbReference>
<evidence type="ECO:0000256" key="3">
    <source>
        <dbReference type="ARBA" id="ARBA00022801"/>
    </source>
</evidence>
<keyword evidence="4" id="KW-0482">Metalloprotease</keyword>
<keyword evidence="7" id="KW-0031">Aminopeptidase</keyword>
<dbReference type="Pfam" id="PF01321">
    <property type="entry name" value="Creatinase_N"/>
    <property type="match status" value="1"/>
</dbReference>
<name>A0ABX7SQG2_9CAUL</name>
<dbReference type="GO" id="GO:0004177">
    <property type="term" value="F:aminopeptidase activity"/>
    <property type="evidence" value="ECO:0007669"/>
    <property type="project" value="UniProtKB-KW"/>
</dbReference>
<reference evidence="7 8" key="1">
    <citation type="submission" date="2020-09" db="EMBL/GenBank/DDBJ databases">
        <title>Brevundimonas sp. LVF1 isolated from an oligotrophic pond in Goettingen, Germany.</title>
        <authorList>
            <person name="Friedrich I."/>
            <person name="Klassen A."/>
            <person name="Neubauer H."/>
            <person name="Schneider D."/>
            <person name="Hertel R."/>
            <person name="Daniel R."/>
        </authorList>
    </citation>
    <scope>NUCLEOTIDE SEQUENCE [LARGE SCALE GENOMIC DNA]</scope>
    <source>
        <strain evidence="7 8">LVF1</strain>
    </source>
</reference>
<dbReference type="RefSeq" id="WP_207827053.1">
    <property type="nucleotide sequence ID" value="NZ_CP062006.1"/>
</dbReference>
<dbReference type="EMBL" id="CP062006">
    <property type="protein sequence ID" value="QTC89243.1"/>
    <property type="molecule type" value="Genomic_DNA"/>
</dbReference>
<evidence type="ECO:0000256" key="2">
    <source>
        <dbReference type="ARBA" id="ARBA00022723"/>
    </source>
</evidence>
<gene>
    <name evidence="7" type="ORF">IFE19_07940</name>
</gene>
<keyword evidence="8" id="KW-1185">Reference proteome</keyword>
<dbReference type="InterPro" id="IPR036005">
    <property type="entry name" value="Creatinase/aminopeptidase-like"/>
</dbReference>
<organism evidence="7 8">
    <name type="scientific">Brevundimonas pondensis</name>
    <dbReference type="NCBI Taxonomy" id="2774189"/>
    <lineage>
        <taxon>Bacteria</taxon>
        <taxon>Pseudomonadati</taxon>
        <taxon>Pseudomonadota</taxon>
        <taxon>Alphaproteobacteria</taxon>
        <taxon>Caulobacterales</taxon>
        <taxon>Caulobacteraceae</taxon>
        <taxon>Brevundimonas</taxon>
    </lineage>
</organism>
<evidence type="ECO:0000259" key="6">
    <source>
        <dbReference type="Pfam" id="PF01321"/>
    </source>
</evidence>
<dbReference type="InterPro" id="IPR050659">
    <property type="entry name" value="Peptidase_M24B"/>
</dbReference>
<evidence type="ECO:0000313" key="8">
    <source>
        <dbReference type="Proteomes" id="UP000663942"/>
    </source>
</evidence>
<evidence type="ECO:0000256" key="1">
    <source>
        <dbReference type="ARBA" id="ARBA00022670"/>
    </source>
</evidence>
<evidence type="ECO:0000256" key="4">
    <source>
        <dbReference type="ARBA" id="ARBA00023049"/>
    </source>
</evidence>
<sequence length="387" mass="42308">MSFIAPQASPIDAAERRQRIENLAGRLQTQGVAALLLGSTTSLRYFTGLDWHASERLTGALIHADGRVDYVCPRFELDKVGGLTSMAGAVSGDILTWEEEESPYALAADRLPHGGRLAVDELVATFTWLGLARTLGQDRLVDGGPLTVGLRSIKSPAEIALLRRAKAITLEVQRRTRDWLQPGVLTSEVKRFIDAEHRKLGGEGGSWFCLVSFGDDTCLPHGGEGDRALKADDVVLIDTGTLVDGYHSDITRTYVFGEPTAEFRRVWDHEKQAQALAFETAQLGATCESVDAAARDYLTAQGYGPDYRLPGLPHRTGHGIGLDIHEAPNLVRGDRTVLQAGMCFSNEPMLVIPGKFGVRLEDHFYTTEEGPVWFTRPSHSLDDPFGV</sequence>
<accession>A0ABX7SQG2</accession>
<protein>
    <submittedName>
        <fullName evidence="7">Aminopeptidase P family protein</fullName>
    </submittedName>
</protein>
<dbReference type="Proteomes" id="UP000663942">
    <property type="component" value="Chromosome"/>
</dbReference>
<dbReference type="InterPro" id="IPR000587">
    <property type="entry name" value="Creatinase_N"/>
</dbReference>
<dbReference type="SUPFAM" id="SSF55920">
    <property type="entry name" value="Creatinase/aminopeptidase"/>
    <property type="match status" value="1"/>
</dbReference>
<dbReference type="PRINTS" id="PR00599">
    <property type="entry name" value="MAPEPTIDASE"/>
</dbReference>
<dbReference type="InterPro" id="IPR029149">
    <property type="entry name" value="Creatin/AminoP/Spt16_N"/>
</dbReference>
<dbReference type="PROSITE" id="PS00491">
    <property type="entry name" value="PROLINE_PEPTIDASE"/>
    <property type="match status" value="1"/>
</dbReference>
<feature type="domain" description="Creatinase N-terminal" evidence="6">
    <location>
        <begin position="19"/>
        <end position="153"/>
    </location>
</feature>
<feature type="domain" description="Peptidase M24" evidence="5">
    <location>
        <begin position="161"/>
        <end position="368"/>
    </location>
</feature>
<dbReference type="PANTHER" id="PTHR46112:SF3">
    <property type="entry name" value="AMINOPEPTIDASE YPDF"/>
    <property type="match status" value="1"/>
</dbReference>
<dbReference type="Gene3D" id="3.40.350.10">
    <property type="entry name" value="Creatinase/prolidase N-terminal domain"/>
    <property type="match status" value="1"/>
</dbReference>
<dbReference type="InterPro" id="IPR000994">
    <property type="entry name" value="Pept_M24"/>
</dbReference>
<dbReference type="Gene3D" id="3.90.230.10">
    <property type="entry name" value="Creatinase/methionine aminopeptidase superfamily"/>
    <property type="match status" value="1"/>
</dbReference>
<proteinExistence type="predicted"/>